<dbReference type="InterPro" id="IPR000515">
    <property type="entry name" value="MetI-like"/>
</dbReference>
<dbReference type="PANTHER" id="PTHR30614:SF37">
    <property type="entry name" value="AMINO-ACID ABC TRANSPORTER PERMEASE PROTEIN YHDX-RELATED"/>
    <property type="match status" value="1"/>
</dbReference>
<evidence type="ECO:0000313" key="10">
    <source>
        <dbReference type="Proteomes" id="UP000198742"/>
    </source>
</evidence>
<evidence type="ECO:0000256" key="1">
    <source>
        <dbReference type="ARBA" id="ARBA00004141"/>
    </source>
</evidence>
<organism evidence="9 10">
    <name type="scientific">Nocardioides exalbidus</name>
    <dbReference type="NCBI Taxonomy" id="402596"/>
    <lineage>
        <taxon>Bacteria</taxon>
        <taxon>Bacillati</taxon>
        <taxon>Actinomycetota</taxon>
        <taxon>Actinomycetes</taxon>
        <taxon>Propionibacteriales</taxon>
        <taxon>Nocardioidaceae</taxon>
        <taxon>Nocardioides</taxon>
    </lineage>
</organism>
<keyword evidence="3 7" id="KW-0812">Transmembrane</keyword>
<evidence type="ECO:0000256" key="4">
    <source>
        <dbReference type="ARBA" id="ARBA00022970"/>
    </source>
</evidence>
<comment type="subcellular location">
    <subcellularLocation>
        <location evidence="7">Cell membrane</location>
        <topology evidence="7">Multi-pass membrane protein</topology>
    </subcellularLocation>
    <subcellularLocation>
        <location evidence="1">Membrane</location>
        <topology evidence="1">Multi-pass membrane protein</topology>
    </subcellularLocation>
</comment>
<evidence type="ECO:0000256" key="2">
    <source>
        <dbReference type="ARBA" id="ARBA00010072"/>
    </source>
</evidence>
<dbReference type="GO" id="GO:0005886">
    <property type="term" value="C:plasma membrane"/>
    <property type="evidence" value="ECO:0007669"/>
    <property type="project" value="UniProtKB-SubCell"/>
</dbReference>
<feature type="domain" description="ABC transmembrane type-1" evidence="8">
    <location>
        <begin position="15"/>
        <end position="219"/>
    </location>
</feature>
<comment type="similarity">
    <text evidence="2">Belongs to the binding-protein-dependent transport system permease family. HisMQ subfamily.</text>
</comment>
<dbReference type="STRING" id="402596.SAMN04489844_0707"/>
<evidence type="ECO:0000313" key="9">
    <source>
        <dbReference type="EMBL" id="SEB62546.1"/>
    </source>
</evidence>
<proteinExistence type="inferred from homology"/>
<dbReference type="GO" id="GO:0006865">
    <property type="term" value="P:amino acid transport"/>
    <property type="evidence" value="ECO:0007669"/>
    <property type="project" value="UniProtKB-KW"/>
</dbReference>
<dbReference type="InterPro" id="IPR043429">
    <property type="entry name" value="ArtM/GltK/GlnP/TcyL/YhdX-like"/>
</dbReference>
<feature type="transmembrane region" description="Helical" evidence="7">
    <location>
        <begin position="200"/>
        <end position="222"/>
    </location>
</feature>
<keyword evidence="7" id="KW-0813">Transport</keyword>
<dbReference type="Gene3D" id="1.10.3720.10">
    <property type="entry name" value="MetI-like"/>
    <property type="match status" value="1"/>
</dbReference>
<accession>A0A1H4KWE5</accession>
<evidence type="ECO:0000256" key="5">
    <source>
        <dbReference type="ARBA" id="ARBA00022989"/>
    </source>
</evidence>
<dbReference type="GO" id="GO:0055085">
    <property type="term" value="P:transmembrane transport"/>
    <property type="evidence" value="ECO:0007669"/>
    <property type="project" value="InterPro"/>
</dbReference>
<keyword evidence="5 7" id="KW-1133">Transmembrane helix</keyword>
<dbReference type="Pfam" id="PF00528">
    <property type="entry name" value="BPD_transp_1"/>
    <property type="match status" value="1"/>
</dbReference>
<feature type="transmembrane region" description="Helical" evidence="7">
    <location>
        <begin position="160"/>
        <end position="180"/>
    </location>
</feature>
<dbReference type="PANTHER" id="PTHR30614">
    <property type="entry name" value="MEMBRANE COMPONENT OF AMINO ACID ABC TRANSPORTER"/>
    <property type="match status" value="1"/>
</dbReference>
<keyword evidence="4" id="KW-0029">Amino-acid transport</keyword>
<dbReference type="InterPro" id="IPR035906">
    <property type="entry name" value="MetI-like_sf"/>
</dbReference>
<dbReference type="PROSITE" id="PS50928">
    <property type="entry name" value="ABC_TM1"/>
    <property type="match status" value="1"/>
</dbReference>
<reference evidence="10" key="1">
    <citation type="submission" date="2016-10" db="EMBL/GenBank/DDBJ databases">
        <authorList>
            <person name="Varghese N."/>
            <person name="Submissions S."/>
        </authorList>
    </citation>
    <scope>NUCLEOTIDE SEQUENCE [LARGE SCALE GENOMIC DNA]</scope>
    <source>
        <strain evidence="10">DSM 22017</strain>
    </source>
</reference>
<feature type="transmembrane region" description="Helical" evidence="7">
    <location>
        <begin position="51"/>
        <end position="70"/>
    </location>
</feature>
<dbReference type="AlphaFoldDB" id="A0A1H4KWE5"/>
<keyword evidence="10" id="KW-1185">Reference proteome</keyword>
<evidence type="ECO:0000256" key="3">
    <source>
        <dbReference type="ARBA" id="ARBA00022692"/>
    </source>
</evidence>
<evidence type="ECO:0000256" key="7">
    <source>
        <dbReference type="RuleBase" id="RU363032"/>
    </source>
</evidence>
<dbReference type="SUPFAM" id="SSF161098">
    <property type="entry name" value="MetI-like"/>
    <property type="match status" value="1"/>
</dbReference>
<dbReference type="CDD" id="cd06261">
    <property type="entry name" value="TM_PBP2"/>
    <property type="match status" value="1"/>
</dbReference>
<feature type="transmembrane region" description="Helical" evidence="7">
    <location>
        <begin position="14"/>
        <end position="39"/>
    </location>
</feature>
<feature type="transmembrane region" description="Helical" evidence="7">
    <location>
        <begin position="90"/>
        <end position="109"/>
    </location>
</feature>
<protein>
    <submittedName>
        <fullName evidence="9">Amino acid ABC transporter membrane protein 1, PAAT family</fullName>
    </submittedName>
</protein>
<name>A0A1H4KWE5_9ACTN</name>
<keyword evidence="6 7" id="KW-0472">Membrane</keyword>
<sequence length="229" mass="24815">MNAVLDSPDVYLKAFGYTVFLFLVSGLFSVILGTVLVAMRVGPVSVLSKAATVYISTVRNTPLVMIFLFFQLGAPKVFQTLRFTWVDIHIGTYDFTSFFSAAVVALTLYTSCFVCESLRAGINAVPLGQAEAARAIGLPFAGVMRQVILPQAFRASVPPLASTLIALLKNTSVAGVFGVIEAAAQMKSYTNDFASERTGIFIMFALGYVVLVEIVSVVATFLERRWRIA</sequence>
<gene>
    <name evidence="9" type="ORF">SAMN04489844_0707</name>
</gene>
<dbReference type="EMBL" id="FNRT01000002">
    <property type="protein sequence ID" value="SEB62546.1"/>
    <property type="molecule type" value="Genomic_DNA"/>
</dbReference>
<evidence type="ECO:0000256" key="6">
    <source>
        <dbReference type="ARBA" id="ARBA00023136"/>
    </source>
</evidence>
<evidence type="ECO:0000259" key="8">
    <source>
        <dbReference type="PROSITE" id="PS50928"/>
    </source>
</evidence>
<dbReference type="Proteomes" id="UP000198742">
    <property type="component" value="Unassembled WGS sequence"/>
</dbReference>